<keyword evidence="4" id="KW-0067">ATP-binding</keyword>
<dbReference type="InterPro" id="IPR000629">
    <property type="entry name" value="RNA-helicase_DEAD-box_CS"/>
</dbReference>
<feature type="compositionally biased region" description="Basic and acidic residues" evidence="7">
    <location>
        <begin position="761"/>
        <end position="775"/>
    </location>
</feature>
<dbReference type="CDD" id="cd18787">
    <property type="entry name" value="SF2_C_DEAD"/>
    <property type="match status" value="1"/>
</dbReference>
<dbReference type="InterPro" id="IPR027417">
    <property type="entry name" value="P-loop_NTPase"/>
</dbReference>
<keyword evidence="12" id="KW-1185">Reference proteome</keyword>
<dbReference type="PROSITE" id="PS51194">
    <property type="entry name" value="HELICASE_CTER"/>
    <property type="match status" value="1"/>
</dbReference>
<feature type="compositionally biased region" description="Low complexity" evidence="7">
    <location>
        <begin position="122"/>
        <end position="133"/>
    </location>
</feature>
<feature type="compositionally biased region" description="Basic and acidic residues" evidence="7">
    <location>
        <begin position="857"/>
        <end position="870"/>
    </location>
</feature>
<dbReference type="InterPro" id="IPR011545">
    <property type="entry name" value="DEAD/DEAH_box_helicase_dom"/>
</dbReference>
<evidence type="ECO:0000256" key="5">
    <source>
        <dbReference type="PROSITE-ProRule" id="PRU00552"/>
    </source>
</evidence>
<dbReference type="PANTHER" id="PTHR47959">
    <property type="entry name" value="ATP-DEPENDENT RNA HELICASE RHLE-RELATED"/>
    <property type="match status" value="1"/>
</dbReference>
<evidence type="ECO:0000256" key="6">
    <source>
        <dbReference type="SAM" id="Coils"/>
    </source>
</evidence>
<accession>A0A835YJC4</accession>
<dbReference type="PANTHER" id="PTHR47959:SF1">
    <property type="entry name" value="ATP-DEPENDENT RNA HELICASE DBPA"/>
    <property type="match status" value="1"/>
</dbReference>
<feature type="compositionally biased region" description="Basic residues" evidence="7">
    <location>
        <begin position="776"/>
        <end position="785"/>
    </location>
</feature>
<sequence>MPLLLDARTIESDDDIAEEPESDVETAAAAAPAKKGKKRGKAKTPESDKQVEIDPDFDFEDDGFSAAAAAVAARGWNFRATIEKLAKEDPRRAGTAASLDAKIAAKRKELLKKRKEGKKAAADTGAAAISTEPEQVEEEEPGTGSESDSSDNSHDDAAAATEGSQEHAQERSQERTEAGAAAADAGSGSDGGSDSDSDDADAASLDSDTLREVAAKKAKGRAAKAVWAESGEGGQGEGEGEGGEGVGRSDSEGGVTDDDEDEEERAERERANEFFEEADEGADTAHFHALNLSRPLLRAVEALGFVTPTAIQARAIPYGLAGRDVCASAQTGSGKTAAFVLPMLERLLYRPRSAAATRVMVITPTRELAVQIHSMCGALAQFTDIGCCLVVGGNKNIKAQEAELRNRPDIVICTPGRMIDHVVNSACVHLDDLEILVLDEADRLLEMGFEEEVHTLVEHCPRGRQTMLFSATMNTKVQGLIKLALNKPVRVVATPPNSVNTRLVQEFVRVRQSREMDREAILLSLLSRTFTEKTIVFYDTKAQAHRALLVLGLAGLKAAELHGNLTMTQRLEALDRFKAGEVQVLVATDLAARGLDITGVHTVINYEMPRSRDTYIHRVGRTARAGCGGRSVTLIGESRRLVMKDVLKIQAEKAEVKSRAVPQSVIDHYRSKIDMLEDEVAAIMREEKLEKEMRLAEMEADKAQNMIVHQDEITSRPAREWIMSKSRKEQIKEASVEQAKSQGGVKPLKANAASAEQGAKPPKEKSAKAQEEGGHRLTRRKRRRIEARAAEAEEAEEARAAGKEAPPTDGQMRGMARAFKKEAREKKREYDNKPLSETTGIMRRLEISQDSGGAFDSDLKDQKRNAEKSSGKSAMKKGAKSAAGATGGKFGFSDFDPDKRLRRQGKQGRKQFKSKAKFKRKK</sequence>
<dbReference type="Gene3D" id="3.40.50.300">
    <property type="entry name" value="P-loop containing nucleotide triphosphate hydrolases"/>
    <property type="match status" value="2"/>
</dbReference>
<dbReference type="GO" id="GO:0003724">
    <property type="term" value="F:RNA helicase activity"/>
    <property type="evidence" value="ECO:0007669"/>
    <property type="project" value="InterPro"/>
</dbReference>
<dbReference type="InterPro" id="IPR014014">
    <property type="entry name" value="RNA_helicase_DEAD_Q_motif"/>
</dbReference>
<feature type="region of interest" description="Disordered" evidence="7">
    <location>
        <begin position="113"/>
        <end position="270"/>
    </location>
</feature>
<evidence type="ECO:0000313" key="12">
    <source>
        <dbReference type="Proteomes" id="UP000664859"/>
    </source>
</evidence>
<dbReference type="SMART" id="SM00490">
    <property type="entry name" value="HELICc"/>
    <property type="match status" value="1"/>
</dbReference>
<feature type="compositionally biased region" description="Basic residues" evidence="7">
    <location>
        <begin position="900"/>
        <end position="922"/>
    </location>
</feature>
<keyword evidence="3" id="KW-0347">Helicase</keyword>
<dbReference type="AlphaFoldDB" id="A0A835YJC4"/>
<dbReference type="InterPro" id="IPR050079">
    <property type="entry name" value="DEAD_box_RNA_helicase"/>
</dbReference>
<dbReference type="EMBL" id="JAFCMP010000536">
    <property type="protein sequence ID" value="KAG5176432.1"/>
    <property type="molecule type" value="Genomic_DNA"/>
</dbReference>
<dbReference type="InterPro" id="IPR001650">
    <property type="entry name" value="Helicase_C-like"/>
</dbReference>
<reference evidence="11" key="1">
    <citation type="submission" date="2021-02" db="EMBL/GenBank/DDBJ databases">
        <title>First Annotated Genome of the Yellow-green Alga Tribonema minus.</title>
        <authorList>
            <person name="Mahan K.M."/>
        </authorList>
    </citation>
    <scope>NUCLEOTIDE SEQUENCE</scope>
    <source>
        <strain evidence="11">UTEX B ZZ1240</strain>
    </source>
</reference>
<dbReference type="Proteomes" id="UP000664859">
    <property type="component" value="Unassembled WGS sequence"/>
</dbReference>
<evidence type="ECO:0000256" key="4">
    <source>
        <dbReference type="ARBA" id="ARBA00022840"/>
    </source>
</evidence>
<feature type="compositionally biased region" description="Basic and acidic residues" evidence="7">
    <location>
        <begin position="43"/>
        <end position="52"/>
    </location>
</feature>
<feature type="short sequence motif" description="Q motif" evidence="5">
    <location>
        <begin position="285"/>
        <end position="313"/>
    </location>
</feature>
<dbReference type="PROSITE" id="PS51195">
    <property type="entry name" value="Q_MOTIF"/>
    <property type="match status" value="1"/>
</dbReference>
<dbReference type="GO" id="GO:0016787">
    <property type="term" value="F:hydrolase activity"/>
    <property type="evidence" value="ECO:0007669"/>
    <property type="project" value="UniProtKB-KW"/>
</dbReference>
<evidence type="ECO:0000259" key="9">
    <source>
        <dbReference type="PROSITE" id="PS51194"/>
    </source>
</evidence>
<evidence type="ECO:0000256" key="7">
    <source>
        <dbReference type="SAM" id="MobiDB-lite"/>
    </source>
</evidence>
<feature type="domain" description="Helicase ATP-binding" evidence="8">
    <location>
        <begin position="316"/>
        <end position="491"/>
    </location>
</feature>
<comment type="caution">
    <text evidence="11">The sequence shown here is derived from an EMBL/GenBank/DDBJ whole genome shotgun (WGS) entry which is preliminary data.</text>
</comment>
<dbReference type="GO" id="GO:0003676">
    <property type="term" value="F:nucleic acid binding"/>
    <property type="evidence" value="ECO:0007669"/>
    <property type="project" value="InterPro"/>
</dbReference>
<feature type="region of interest" description="Disordered" evidence="7">
    <location>
        <begin position="718"/>
        <end position="922"/>
    </location>
</feature>
<dbReference type="Pfam" id="PF00270">
    <property type="entry name" value="DEAD"/>
    <property type="match status" value="1"/>
</dbReference>
<gene>
    <name evidence="11" type="ORF">JKP88DRAFT_269179</name>
</gene>
<feature type="compositionally biased region" description="Acidic residues" evidence="7">
    <location>
        <begin position="12"/>
        <end position="24"/>
    </location>
</feature>
<feature type="compositionally biased region" description="Acidic residues" evidence="7">
    <location>
        <begin position="255"/>
        <end position="264"/>
    </location>
</feature>
<organism evidence="11 12">
    <name type="scientific">Tribonema minus</name>
    <dbReference type="NCBI Taxonomy" id="303371"/>
    <lineage>
        <taxon>Eukaryota</taxon>
        <taxon>Sar</taxon>
        <taxon>Stramenopiles</taxon>
        <taxon>Ochrophyta</taxon>
        <taxon>PX clade</taxon>
        <taxon>Xanthophyceae</taxon>
        <taxon>Tribonematales</taxon>
        <taxon>Tribonemataceae</taxon>
        <taxon>Tribonema</taxon>
    </lineage>
</organism>
<keyword evidence="6" id="KW-0175">Coiled coil</keyword>
<feature type="compositionally biased region" description="Basic and acidic residues" evidence="7">
    <location>
        <begin position="819"/>
        <end position="834"/>
    </location>
</feature>
<evidence type="ECO:0000256" key="1">
    <source>
        <dbReference type="ARBA" id="ARBA00022741"/>
    </source>
</evidence>
<evidence type="ECO:0000256" key="3">
    <source>
        <dbReference type="ARBA" id="ARBA00022806"/>
    </source>
</evidence>
<dbReference type="SUPFAM" id="SSF52540">
    <property type="entry name" value="P-loop containing nucleoside triphosphate hydrolases"/>
    <property type="match status" value="2"/>
</dbReference>
<feature type="compositionally biased region" description="Basic and acidic residues" evidence="7">
    <location>
        <begin position="726"/>
        <end position="735"/>
    </location>
</feature>
<evidence type="ECO:0000313" key="11">
    <source>
        <dbReference type="EMBL" id="KAG5176432.1"/>
    </source>
</evidence>
<dbReference type="InterPro" id="IPR014001">
    <property type="entry name" value="Helicase_ATP-bd"/>
</dbReference>
<dbReference type="CDD" id="cd17947">
    <property type="entry name" value="DEADc_DDX27"/>
    <property type="match status" value="1"/>
</dbReference>
<proteinExistence type="predicted"/>
<feature type="domain" description="Helicase C-terminal" evidence="9">
    <location>
        <begin position="502"/>
        <end position="684"/>
    </location>
</feature>
<evidence type="ECO:0000259" key="8">
    <source>
        <dbReference type="PROSITE" id="PS51192"/>
    </source>
</evidence>
<dbReference type="OrthoDB" id="10259843at2759"/>
<feature type="compositionally biased region" description="Basic and acidic residues" evidence="7">
    <location>
        <begin position="164"/>
        <end position="177"/>
    </location>
</feature>
<feature type="coiled-coil region" evidence="6">
    <location>
        <begin position="666"/>
        <end position="706"/>
    </location>
</feature>
<feature type="domain" description="DEAD-box RNA helicase Q" evidence="10">
    <location>
        <begin position="285"/>
        <end position="313"/>
    </location>
</feature>
<keyword evidence="1" id="KW-0547">Nucleotide-binding</keyword>
<name>A0A835YJC4_9STRA</name>
<feature type="compositionally biased region" description="Basic and acidic residues" evidence="7">
    <location>
        <begin position="786"/>
        <end position="802"/>
    </location>
</feature>
<keyword evidence="2 11" id="KW-0378">Hydrolase</keyword>
<feature type="region of interest" description="Disordered" evidence="7">
    <location>
        <begin position="1"/>
        <end position="56"/>
    </location>
</feature>
<evidence type="ECO:0000256" key="2">
    <source>
        <dbReference type="ARBA" id="ARBA00022801"/>
    </source>
</evidence>
<dbReference type="PROSITE" id="PS00039">
    <property type="entry name" value="DEAD_ATP_HELICASE"/>
    <property type="match status" value="1"/>
</dbReference>
<dbReference type="SMART" id="SM00487">
    <property type="entry name" value="DEXDc"/>
    <property type="match status" value="1"/>
</dbReference>
<feature type="compositionally biased region" description="Low complexity" evidence="7">
    <location>
        <begin position="178"/>
        <end position="187"/>
    </location>
</feature>
<dbReference type="PROSITE" id="PS51192">
    <property type="entry name" value="HELICASE_ATP_BIND_1"/>
    <property type="match status" value="1"/>
</dbReference>
<dbReference type="GO" id="GO:0005524">
    <property type="term" value="F:ATP binding"/>
    <property type="evidence" value="ECO:0007669"/>
    <property type="project" value="UniProtKB-KW"/>
</dbReference>
<dbReference type="GO" id="GO:0005829">
    <property type="term" value="C:cytosol"/>
    <property type="evidence" value="ECO:0007669"/>
    <property type="project" value="TreeGrafter"/>
</dbReference>
<protein>
    <submittedName>
        <fullName evidence="11">P-loop containing nucleoside triphosphate hydrolase protein</fullName>
    </submittedName>
</protein>
<dbReference type="Pfam" id="PF00271">
    <property type="entry name" value="Helicase_C"/>
    <property type="match status" value="1"/>
</dbReference>
<evidence type="ECO:0000259" key="10">
    <source>
        <dbReference type="PROSITE" id="PS51195"/>
    </source>
</evidence>